<dbReference type="AlphaFoldDB" id="A0A976FMC7"/>
<gene>
    <name evidence="3" type="ORF">CCR75_006980</name>
</gene>
<proteinExistence type="predicted"/>
<dbReference type="OrthoDB" id="66827at2759"/>
<protein>
    <submittedName>
        <fullName evidence="3">Uncharacterized protein</fullName>
    </submittedName>
</protein>
<feature type="transmembrane region" description="Helical" evidence="2">
    <location>
        <begin position="66"/>
        <end position="84"/>
    </location>
</feature>
<evidence type="ECO:0000256" key="2">
    <source>
        <dbReference type="SAM" id="Phobius"/>
    </source>
</evidence>
<name>A0A976FMC7_BRELC</name>
<keyword evidence="4" id="KW-1185">Reference proteome</keyword>
<sequence>MVNVSLHESTQQEEAKDKREPPTNKIQKQQELPLSKGHDTNNDQSLRCHLGRLVIETQQTIDSHLLLFRVGLIVTVAVSAVASIKLSGVLTRFNSVEDIPPWQFMRRKKLRVRMIRQAREDPSVFYVYHTPIFRRLMLKDVLPPLPTIASASNETKRAGLLAVRPFGVDVAKSSEEWVWSNFISSNRYLTIRLLQRHNVKDSESIATCIMTFWKPPLGKDFAHELISQGYAKCIPENLKDYDNGSPAAMSYLAQRLKKLNAAQKRAQSMQYGIWKDWQEAKLSDRLFSASKRATTKGFSRLFASFRH</sequence>
<keyword evidence="2" id="KW-1133">Transmembrane helix</keyword>
<evidence type="ECO:0000256" key="1">
    <source>
        <dbReference type="SAM" id="MobiDB-lite"/>
    </source>
</evidence>
<keyword evidence="2" id="KW-0812">Transmembrane</keyword>
<dbReference type="InterPro" id="IPR042421">
    <property type="entry name" value="C3orf33-like"/>
</dbReference>
<accession>A0A976FMC7</accession>
<comment type="caution">
    <text evidence="3">The sequence shown here is derived from an EMBL/GenBank/DDBJ whole genome shotgun (WGS) entry which is preliminary data.</text>
</comment>
<dbReference type="SUPFAM" id="SSF50199">
    <property type="entry name" value="Staphylococcal nuclease"/>
    <property type="match status" value="1"/>
</dbReference>
<feature type="compositionally biased region" description="Basic and acidic residues" evidence="1">
    <location>
        <begin position="13"/>
        <end position="22"/>
    </location>
</feature>
<evidence type="ECO:0000313" key="3">
    <source>
        <dbReference type="EMBL" id="TDH69041.1"/>
    </source>
</evidence>
<dbReference type="InterPro" id="IPR035437">
    <property type="entry name" value="SNase_OB-fold_sf"/>
</dbReference>
<keyword evidence="2" id="KW-0472">Membrane</keyword>
<dbReference type="Gene3D" id="2.40.50.90">
    <property type="match status" value="1"/>
</dbReference>
<dbReference type="EMBL" id="SHOA02000019">
    <property type="protein sequence ID" value="TDH69041.1"/>
    <property type="molecule type" value="Genomic_DNA"/>
</dbReference>
<dbReference type="GeneID" id="94350715"/>
<dbReference type="RefSeq" id="XP_067818540.1">
    <property type="nucleotide sequence ID" value="XM_067965044.1"/>
</dbReference>
<evidence type="ECO:0000313" key="4">
    <source>
        <dbReference type="Proteomes" id="UP000294530"/>
    </source>
</evidence>
<dbReference type="PANTHER" id="PTHR28434:SF1">
    <property type="entry name" value="PROTEIN C3ORF33"/>
    <property type="match status" value="1"/>
</dbReference>
<feature type="region of interest" description="Disordered" evidence="1">
    <location>
        <begin position="1"/>
        <end position="41"/>
    </location>
</feature>
<dbReference type="PANTHER" id="PTHR28434">
    <property type="entry name" value="PROTEIN C3ORF33"/>
    <property type="match status" value="1"/>
</dbReference>
<dbReference type="Proteomes" id="UP000294530">
    <property type="component" value="Unassembled WGS sequence"/>
</dbReference>
<dbReference type="KEGG" id="blac:94350715"/>
<organism evidence="3 4">
    <name type="scientific">Bremia lactucae</name>
    <name type="common">Lettuce downy mildew</name>
    <dbReference type="NCBI Taxonomy" id="4779"/>
    <lineage>
        <taxon>Eukaryota</taxon>
        <taxon>Sar</taxon>
        <taxon>Stramenopiles</taxon>
        <taxon>Oomycota</taxon>
        <taxon>Peronosporomycetes</taxon>
        <taxon>Peronosporales</taxon>
        <taxon>Peronosporaceae</taxon>
        <taxon>Bremia</taxon>
    </lineage>
</organism>
<reference evidence="3 4" key="1">
    <citation type="journal article" date="2021" name="Genome Biol.">
        <title>AFLAP: assembly-free linkage analysis pipeline using k-mers from genome sequencing data.</title>
        <authorList>
            <person name="Fletcher K."/>
            <person name="Zhang L."/>
            <person name="Gil J."/>
            <person name="Han R."/>
            <person name="Cavanaugh K."/>
            <person name="Michelmore R."/>
        </authorList>
    </citation>
    <scope>NUCLEOTIDE SEQUENCE [LARGE SCALE GENOMIC DNA]</scope>
    <source>
        <strain evidence="3 4">SF5</strain>
    </source>
</reference>